<organism evidence="2">
    <name type="scientific">Edafosvirus sp</name>
    <dbReference type="NCBI Taxonomy" id="2487765"/>
    <lineage>
        <taxon>Viruses</taxon>
        <taxon>Varidnaviria</taxon>
        <taxon>Bamfordvirae</taxon>
        <taxon>Nucleocytoviricota</taxon>
        <taxon>Megaviricetes</taxon>
        <taxon>Imitervirales</taxon>
        <taxon>Mimiviridae</taxon>
        <taxon>Klosneuvirinae</taxon>
    </lineage>
</organism>
<evidence type="ECO:0000256" key="1">
    <source>
        <dbReference type="SAM" id="Phobius"/>
    </source>
</evidence>
<proteinExistence type="predicted"/>
<keyword evidence="1" id="KW-1133">Transmembrane helix</keyword>
<gene>
    <name evidence="2" type="ORF">Edafosvirus1_98</name>
</gene>
<sequence length="121" mass="13340">MENKGSIPESKTVTMANKMGNANRFLSSDTTVASLGFANGMLWSNDDRSVAEMAERPLSTVFRGAIGGFFASIGAEIVHDMLPKQFSWLTSSLLIGSLGVVTVKRMQRLIEKRRQMKAKKR</sequence>
<protein>
    <submittedName>
        <fullName evidence="2">Uncharacterized protein</fullName>
    </submittedName>
</protein>
<dbReference type="EMBL" id="MK072066">
    <property type="protein sequence ID" value="AYV77767.1"/>
    <property type="molecule type" value="Genomic_DNA"/>
</dbReference>
<feature type="transmembrane region" description="Helical" evidence="1">
    <location>
        <begin position="85"/>
        <end position="103"/>
    </location>
</feature>
<evidence type="ECO:0000313" key="2">
    <source>
        <dbReference type="EMBL" id="AYV77767.1"/>
    </source>
</evidence>
<keyword evidence="1" id="KW-0472">Membrane</keyword>
<name>A0A3G4ZS94_9VIRU</name>
<keyword evidence="1" id="KW-0812">Transmembrane</keyword>
<accession>A0A3G4ZS94</accession>
<reference evidence="2" key="1">
    <citation type="submission" date="2018-10" db="EMBL/GenBank/DDBJ databases">
        <title>Hidden diversity of soil giant viruses.</title>
        <authorList>
            <person name="Schulz F."/>
            <person name="Alteio L."/>
            <person name="Goudeau D."/>
            <person name="Ryan E.M."/>
            <person name="Malmstrom R.R."/>
            <person name="Blanchard J."/>
            <person name="Woyke T."/>
        </authorList>
    </citation>
    <scope>NUCLEOTIDE SEQUENCE</scope>
    <source>
        <strain evidence="2">EDV1</strain>
    </source>
</reference>